<gene>
    <name evidence="1" type="ORF">BUALT_Bualt19G0121500</name>
</gene>
<name>A0AAV6W3E0_9LAMI</name>
<proteinExistence type="predicted"/>
<reference evidence="1" key="1">
    <citation type="submission" date="2019-10" db="EMBL/GenBank/DDBJ databases">
        <authorList>
            <person name="Zhang R."/>
            <person name="Pan Y."/>
            <person name="Wang J."/>
            <person name="Ma R."/>
            <person name="Yu S."/>
        </authorList>
    </citation>
    <scope>NUCLEOTIDE SEQUENCE</scope>
    <source>
        <strain evidence="1">LA-IB0</strain>
        <tissue evidence="1">Leaf</tissue>
    </source>
</reference>
<comment type="caution">
    <text evidence="1">The sequence shown here is derived from an EMBL/GenBank/DDBJ whole genome shotgun (WGS) entry which is preliminary data.</text>
</comment>
<dbReference type="EMBL" id="WHWC01000019">
    <property type="protein sequence ID" value="KAG8364368.1"/>
    <property type="molecule type" value="Genomic_DNA"/>
</dbReference>
<evidence type="ECO:0000313" key="2">
    <source>
        <dbReference type="Proteomes" id="UP000826271"/>
    </source>
</evidence>
<dbReference type="AlphaFoldDB" id="A0AAV6W3E0"/>
<protein>
    <submittedName>
        <fullName evidence="1">Uncharacterized protein</fullName>
    </submittedName>
</protein>
<sequence length="98" mass="11157">MSWMVFAQSKTQRLGILRVHHKKELKNILFLPMIFYTCQLILGLKIAEALHLSTSPILELYGSSSTLFICKNGNLSSGTNGPRKLRLSLLKSRARKLW</sequence>
<accession>A0AAV6W3E0</accession>
<keyword evidence="2" id="KW-1185">Reference proteome</keyword>
<evidence type="ECO:0000313" key="1">
    <source>
        <dbReference type="EMBL" id="KAG8364368.1"/>
    </source>
</evidence>
<organism evidence="1 2">
    <name type="scientific">Buddleja alternifolia</name>
    <dbReference type="NCBI Taxonomy" id="168488"/>
    <lineage>
        <taxon>Eukaryota</taxon>
        <taxon>Viridiplantae</taxon>
        <taxon>Streptophyta</taxon>
        <taxon>Embryophyta</taxon>
        <taxon>Tracheophyta</taxon>
        <taxon>Spermatophyta</taxon>
        <taxon>Magnoliopsida</taxon>
        <taxon>eudicotyledons</taxon>
        <taxon>Gunneridae</taxon>
        <taxon>Pentapetalae</taxon>
        <taxon>asterids</taxon>
        <taxon>lamiids</taxon>
        <taxon>Lamiales</taxon>
        <taxon>Scrophulariaceae</taxon>
        <taxon>Buddlejeae</taxon>
        <taxon>Buddleja</taxon>
    </lineage>
</organism>
<dbReference type="Proteomes" id="UP000826271">
    <property type="component" value="Unassembled WGS sequence"/>
</dbReference>